<dbReference type="EMBL" id="VKHT01000002">
    <property type="protein sequence ID" value="MBB0242563.1"/>
    <property type="molecule type" value="Genomic_DNA"/>
</dbReference>
<organism evidence="2 3">
    <name type="scientific">Streptomyces alkaliphilus</name>
    <dbReference type="NCBI Taxonomy" id="1472722"/>
    <lineage>
        <taxon>Bacteria</taxon>
        <taxon>Bacillati</taxon>
        <taxon>Actinomycetota</taxon>
        <taxon>Actinomycetes</taxon>
        <taxon>Kitasatosporales</taxon>
        <taxon>Streptomycetaceae</taxon>
        <taxon>Streptomyces</taxon>
    </lineage>
</organism>
<dbReference type="InterPro" id="IPR038020">
    <property type="entry name" value="MbtH-like_sf"/>
</dbReference>
<dbReference type="Proteomes" id="UP000538929">
    <property type="component" value="Unassembled WGS sequence"/>
</dbReference>
<dbReference type="RefSeq" id="WP_182604373.1">
    <property type="nucleotide sequence ID" value="NZ_VKHT01000002.1"/>
</dbReference>
<gene>
    <name evidence="2" type="ORF">FNQ90_00190</name>
</gene>
<evidence type="ECO:0000259" key="1">
    <source>
        <dbReference type="SMART" id="SM00923"/>
    </source>
</evidence>
<dbReference type="SMART" id="SM00923">
    <property type="entry name" value="MbtH"/>
    <property type="match status" value="1"/>
</dbReference>
<dbReference type="InterPro" id="IPR037407">
    <property type="entry name" value="MLP_fam"/>
</dbReference>
<evidence type="ECO:0000313" key="2">
    <source>
        <dbReference type="EMBL" id="MBB0242563.1"/>
    </source>
</evidence>
<reference evidence="3" key="1">
    <citation type="submission" date="2019-10" db="EMBL/GenBank/DDBJ databases">
        <title>Streptomyces sp. nov., a novel actinobacterium isolated from alkaline environment.</title>
        <authorList>
            <person name="Golinska P."/>
        </authorList>
    </citation>
    <scope>NUCLEOTIDE SEQUENCE [LARGE SCALE GENOMIC DNA]</scope>
    <source>
        <strain evidence="3">DSM 42118</strain>
    </source>
</reference>
<name>A0A7W3XZP6_9ACTN</name>
<dbReference type="SUPFAM" id="SSF160582">
    <property type="entry name" value="MbtH-like"/>
    <property type="match status" value="1"/>
</dbReference>
<sequence length="66" mass="7582">MGIDDADTVFQVVINEQDQYSIWFADRSVPVGWTATGPTGTKQECLKHIERVWTDMRPRSVRERSA</sequence>
<feature type="domain" description="MbtH-like" evidence="1">
    <location>
        <begin position="1"/>
        <end position="51"/>
    </location>
</feature>
<dbReference type="PANTHER" id="PTHR38444:SF1">
    <property type="entry name" value="ENTEROBACTIN BIOSYNTHESIS PROTEIN YBDZ"/>
    <property type="match status" value="1"/>
</dbReference>
<dbReference type="InterPro" id="IPR005153">
    <property type="entry name" value="MbtH-like_dom"/>
</dbReference>
<dbReference type="AlphaFoldDB" id="A0A7W3XZP6"/>
<dbReference type="Gene3D" id="3.90.820.10">
    <property type="entry name" value="Structural Genomics, Unknown Function 30-nov-00 1gh9 Mol_id"/>
    <property type="match status" value="1"/>
</dbReference>
<protein>
    <submittedName>
        <fullName evidence="2">MbtH family NRPS accessory protein</fullName>
    </submittedName>
</protein>
<comment type="caution">
    <text evidence="2">The sequence shown here is derived from an EMBL/GenBank/DDBJ whole genome shotgun (WGS) entry which is preliminary data.</text>
</comment>
<proteinExistence type="predicted"/>
<evidence type="ECO:0000313" key="3">
    <source>
        <dbReference type="Proteomes" id="UP000538929"/>
    </source>
</evidence>
<keyword evidence="3" id="KW-1185">Reference proteome</keyword>
<dbReference type="GO" id="GO:0005829">
    <property type="term" value="C:cytosol"/>
    <property type="evidence" value="ECO:0007669"/>
    <property type="project" value="TreeGrafter"/>
</dbReference>
<accession>A0A7W3XZP6</accession>
<dbReference type="PANTHER" id="PTHR38444">
    <property type="entry name" value="ENTEROBACTIN BIOSYNTHESIS PROTEIN YBDZ"/>
    <property type="match status" value="1"/>
</dbReference>
<dbReference type="GO" id="GO:0019290">
    <property type="term" value="P:siderophore biosynthetic process"/>
    <property type="evidence" value="ECO:0007669"/>
    <property type="project" value="TreeGrafter"/>
</dbReference>
<dbReference type="Pfam" id="PF03621">
    <property type="entry name" value="MbtH"/>
    <property type="match status" value="1"/>
</dbReference>